<dbReference type="OrthoDB" id="8869651at2759"/>
<accession>A0A7L0TQN9</accession>
<dbReference type="PANTHER" id="PTHR47743:SF2">
    <property type="entry name" value="ACROSOMAL PROTEIN KIAA1210"/>
    <property type="match status" value="1"/>
</dbReference>
<dbReference type="AlphaFoldDB" id="A0A7L0TQN9"/>
<dbReference type="InterPro" id="IPR026713">
    <property type="entry name" value="CRACD-like"/>
</dbReference>
<proteinExistence type="predicted"/>
<reference evidence="2 3" key="1">
    <citation type="submission" date="2019-09" db="EMBL/GenBank/DDBJ databases">
        <title>Bird 10,000 Genomes (B10K) Project - Family phase.</title>
        <authorList>
            <person name="Zhang G."/>
        </authorList>
    </citation>
    <scope>NUCLEOTIDE SEQUENCE [LARGE SCALE GENOMIC DNA]</scope>
    <source>
        <strain evidence="2">B10K-DU-008-62</strain>
        <tissue evidence="2">Mixed tissue sample</tissue>
    </source>
</reference>
<evidence type="ECO:0000313" key="3">
    <source>
        <dbReference type="Proteomes" id="UP000568556"/>
    </source>
</evidence>
<comment type="caution">
    <text evidence="2">The sequence shown here is derived from an EMBL/GenBank/DDBJ whole genome shotgun (WGS) entry which is preliminary data.</text>
</comment>
<feature type="region of interest" description="Disordered" evidence="1">
    <location>
        <begin position="348"/>
        <end position="370"/>
    </location>
</feature>
<keyword evidence="3" id="KW-1185">Reference proteome</keyword>
<evidence type="ECO:0000313" key="2">
    <source>
        <dbReference type="EMBL" id="NXL57025.1"/>
    </source>
</evidence>
<gene>
    <name evidence="2" type="ORF">CHOACU_R12103</name>
</gene>
<feature type="non-terminal residue" evidence="2">
    <location>
        <position position="1"/>
    </location>
</feature>
<evidence type="ECO:0000256" key="1">
    <source>
        <dbReference type="SAM" id="MobiDB-lite"/>
    </source>
</evidence>
<name>A0A7L0TQN9_CHOAC</name>
<dbReference type="EMBL" id="VXAQ01000053">
    <property type="protein sequence ID" value="NXL57025.1"/>
    <property type="molecule type" value="Genomic_DNA"/>
</dbReference>
<feature type="non-terminal residue" evidence="2">
    <location>
        <position position="636"/>
    </location>
</feature>
<dbReference type="PANTHER" id="PTHR47743">
    <property type="entry name" value="KIAA1210 / KIAA1211 FAMILY MEMBER"/>
    <property type="match status" value="1"/>
</dbReference>
<protein>
    <submittedName>
        <fullName evidence="2">K1210 protein</fullName>
    </submittedName>
</protein>
<sequence length="636" mass="68784">KETSGVKSPTDAACDSHDSTLVAEDSCALLQEDACLPDMDHHYKAAAPLLRPEPSPVNLEECHSAKVSYCSDESADELKLPQQNTNAEVSALPKLQQIEGEGIVFPDILAADLFSNGVETEGIDTLADVAQRSSDNSVDPDIKDKEKGDLLFIGKVEACLSTVENHPNHTVSDTAPSTSQVAVASSESSSDIKTVAVLKPENSSVTKNDEETCEIMEFQSSKGDAEKNPDTVESVLEADCMLPPSKLGVCFKAETVSVSKSDQDSQQASTSYVSEKLSIGCLASSSLAGLKSNISSGDGSKEYQISSTACHRKTVEDCQSSDENVKIPLKTTSAKPVRFTIAPAWQRSLSGGSNSKEDSYTRSSPTSPIRPELFEGTMKEHAHFDPLFQESAKANSDRFDRDCKDSDLHLNSSVEWADHEVQNVENPFGVRLRRTSSLLKYHNESRVESPKLISSALPTATSASVNEDQKLVGTGKAPPGHPVSTKSLVKKADVLEDKNLPKTRAEEVAKKQNVSFSHLETASSEPAWVSMAKLKQKGFQDHPLAKEHKAEDKALTNVNQEEVEYQVMLHGLMSIFLLAGKVGPIAQEASVIPVVEKEARHSSNLPMTPCSPAEPPWLSLAKKKAKAWSEMPQIAQ</sequence>
<organism evidence="2 3">
    <name type="scientific">Chordeiles acutipennis</name>
    <name type="common">Lesser nighthawk</name>
    <name type="synonym">Caprimulgus acutipennis</name>
    <dbReference type="NCBI Taxonomy" id="118183"/>
    <lineage>
        <taxon>Eukaryota</taxon>
        <taxon>Metazoa</taxon>
        <taxon>Chordata</taxon>
        <taxon>Craniata</taxon>
        <taxon>Vertebrata</taxon>
        <taxon>Euteleostomi</taxon>
        <taxon>Archelosauria</taxon>
        <taxon>Archosauria</taxon>
        <taxon>Dinosauria</taxon>
        <taxon>Saurischia</taxon>
        <taxon>Theropoda</taxon>
        <taxon>Coelurosauria</taxon>
        <taxon>Aves</taxon>
        <taxon>Neognathae</taxon>
        <taxon>Neoaves</taxon>
        <taxon>Strisores</taxon>
        <taxon>Caprimulgiformes</taxon>
        <taxon>Caprimulgidae</taxon>
        <taxon>Chordeilinae</taxon>
        <taxon>Chordeiles</taxon>
    </lineage>
</organism>
<dbReference type="Proteomes" id="UP000568556">
    <property type="component" value="Unassembled WGS sequence"/>
</dbReference>